<evidence type="ECO:0000313" key="2">
    <source>
        <dbReference type="RefSeq" id="XP_065648145.1"/>
    </source>
</evidence>
<accession>A0ABM4BGL2</accession>
<keyword evidence="1" id="KW-1185">Reference proteome</keyword>
<gene>
    <name evidence="2" type="primary">LOC101239887</name>
</gene>
<reference evidence="2" key="1">
    <citation type="submission" date="2025-08" db="UniProtKB">
        <authorList>
            <consortium name="RefSeq"/>
        </authorList>
    </citation>
    <scope>IDENTIFICATION</scope>
</reference>
<dbReference type="PANTHER" id="PTHR15375:SF26">
    <property type="entry name" value="PROTEIN CHIFFON"/>
    <property type="match status" value="1"/>
</dbReference>
<protein>
    <submittedName>
        <fullName evidence="2">Protein DBF4 homolog A isoform X4</fullName>
    </submittedName>
</protein>
<dbReference type="GeneID" id="101239887"/>
<proteinExistence type="predicted"/>
<evidence type="ECO:0000313" key="1">
    <source>
        <dbReference type="Proteomes" id="UP001652625"/>
    </source>
</evidence>
<dbReference type="PANTHER" id="PTHR15375">
    <property type="entry name" value="ACTIVATOR OF S-PHASE KINASE-RELATED"/>
    <property type="match status" value="1"/>
</dbReference>
<dbReference type="InterPro" id="IPR051590">
    <property type="entry name" value="Replication_Regulatory_Kinase"/>
</dbReference>
<dbReference type="RefSeq" id="XP_065648145.1">
    <property type="nucleotide sequence ID" value="XM_065792073.1"/>
</dbReference>
<name>A0ABM4BGL2_HYDVU</name>
<organism evidence="1 2">
    <name type="scientific">Hydra vulgaris</name>
    <name type="common">Hydra</name>
    <name type="synonym">Hydra attenuata</name>
    <dbReference type="NCBI Taxonomy" id="6087"/>
    <lineage>
        <taxon>Eukaryota</taxon>
        <taxon>Metazoa</taxon>
        <taxon>Cnidaria</taxon>
        <taxon>Hydrozoa</taxon>
        <taxon>Hydroidolina</taxon>
        <taxon>Anthoathecata</taxon>
        <taxon>Aplanulata</taxon>
        <taxon>Hydridae</taxon>
        <taxon>Hydra</taxon>
    </lineage>
</organism>
<dbReference type="Proteomes" id="UP001652625">
    <property type="component" value="Chromosome 03"/>
</dbReference>
<sequence length="257" mass="29453">MSGDCFSKLPLYGKIFYLDTPSYKHNKQLQSRLKRLGATIETFLTNSITYFVTDTKQECKSKNEKDLNESNTCQMPFPYQIQTRAYKMMSKITINPKESTVQKARRLKLNVQPLNKVLCWLLDIEKAQNKSRSKPFDVASKRHKSSSLKGFFIKVEDLSRQHLNGDTHKKNTTPKKYKRLDSIIANCSQEMFLCCLNNSAQPMNSNASNKLRDCVVKIYGVVVPGPYCGQLRRSQRLIAKQMGSMYLDCPGVLKLTN</sequence>